<dbReference type="AlphaFoldDB" id="A0A3Q7YDM9"/>
<gene>
    <name evidence="3" type="primary">LOC101497246</name>
</gene>
<accession>A0A3Q7YDM9</accession>
<evidence type="ECO:0000256" key="1">
    <source>
        <dbReference type="ARBA" id="ARBA00022801"/>
    </source>
</evidence>
<keyword evidence="1" id="KW-0378">Hydrolase</keyword>
<dbReference type="InterPro" id="IPR051340">
    <property type="entry name" value="Haloalkane_dehalogenase"/>
</dbReference>
<evidence type="ECO:0000313" key="2">
    <source>
        <dbReference type="Proteomes" id="UP000087171"/>
    </source>
</evidence>
<evidence type="ECO:0000313" key="3">
    <source>
        <dbReference type="RefSeq" id="XP_027192457.1"/>
    </source>
</evidence>
<dbReference type="InterPro" id="IPR029058">
    <property type="entry name" value="AB_hydrolase_fold"/>
</dbReference>
<dbReference type="GO" id="GO:0004301">
    <property type="term" value="F:epoxide hydrolase activity"/>
    <property type="evidence" value="ECO:0007669"/>
    <property type="project" value="TreeGrafter"/>
</dbReference>
<dbReference type="RefSeq" id="XP_027192457.1">
    <property type="nucleotide sequence ID" value="XM_027336656.1"/>
</dbReference>
<dbReference type="PANTHER" id="PTHR42977">
    <property type="entry name" value="HYDROLASE-RELATED"/>
    <property type="match status" value="1"/>
</dbReference>
<reference evidence="2" key="1">
    <citation type="journal article" date="2013" name="Nat. Biotechnol.">
        <title>Draft genome sequence of chickpea (Cicer arietinum) provides a resource for trait improvement.</title>
        <authorList>
            <person name="Varshney R.K."/>
            <person name="Song C."/>
            <person name="Saxena R.K."/>
            <person name="Azam S."/>
            <person name="Yu S."/>
            <person name="Sharpe A.G."/>
            <person name="Cannon S."/>
            <person name="Baek J."/>
            <person name="Rosen B.D."/>
            <person name="Tar'an B."/>
            <person name="Millan T."/>
            <person name="Zhang X."/>
            <person name="Ramsay L.D."/>
            <person name="Iwata A."/>
            <person name="Wang Y."/>
            <person name="Nelson W."/>
            <person name="Farmer A.D."/>
            <person name="Gaur P.M."/>
            <person name="Soderlund C."/>
            <person name="Penmetsa R.V."/>
            <person name="Xu C."/>
            <person name="Bharti A.K."/>
            <person name="He W."/>
            <person name="Winter P."/>
            <person name="Zhao S."/>
            <person name="Hane J.K."/>
            <person name="Carrasquilla-Garcia N."/>
            <person name="Condie J.A."/>
            <person name="Upadhyaya H.D."/>
            <person name="Luo M.C."/>
            <person name="Thudi M."/>
            <person name="Gowda C.L."/>
            <person name="Singh N.P."/>
            <person name="Lichtenzveig J."/>
            <person name="Gali K.K."/>
            <person name="Rubio J."/>
            <person name="Nadarajan N."/>
            <person name="Dolezel J."/>
            <person name="Bansal K.C."/>
            <person name="Xu X."/>
            <person name="Edwards D."/>
            <person name="Zhang G."/>
            <person name="Kahl G."/>
            <person name="Gil J."/>
            <person name="Singh K.B."/>
            <person name="Datta S.K."/>
            <person name="Jackson S.A."/>
            <person name="Wang J."/>
            <person name="Cook D.R."/>
        </authorList>
    </citation>
    <scope>NUCLEOTIDE SEQUENCE [LARGE SCALE GENOMIC DNA]</scope>
    <source>
        <strain evidence="2">cv. CDC Frontier</strain>
    </source>
</reference>
<keyword evidence="2" id="KW-1185">Reference proteome</keyword>
<reference evidence="3" key="2">
    <citation type="submission" date="2025-08" db="UniProtKB">
        <authorList>
            <consortium name="RefSeq"/>
        </authorList>
    </citation>
    <scope>IDENTIFICATION</scope>
    <source>
        <tissue evidence="3">Etiolated seedlings</tissue>
    </source>
</reference>
<proteinExistence type="predicted"/>
<name>A0A3Q7YDM9_CICAR</name>
<dbReference type="PANTHER" id="PTHR42977:SF3">
    <property type="entry name" value="AB HYDROLASE-1 DOMAIN-CONTAINING PROTEIN"/>
    <property type="match status" value="1"/>
</dbReference>
<dbReference type="Proteomes" id="UP000087171">
    <property type="component" value="Chromosome Ca7"/>
</dbReference>
<organism evidence="2 3">
    <name type="scientific">Cicer arietinum</name>
    <name type="common">Chickpea</name>
    <name type="synonym">Garbanzo</name>
    <dbReference type="NCBI Taxonomy" id="3827"/>
    <lineage>
        <taxon>Eukaryota</taxon>
        <taxon>Viridiplantae</taxon>
        <taxon>Streptophyta</taxon>
        <taxon>Embryophyta</taxon>
        <taxon>Tracheophyta</taxon>
        <taxon>Spermatophyta</taxon>
        <taxon>Magnoliopsida</taxon>
        <taxon>eudicotyledons</taxon>
        <taxon>Gunneridae</taxon>
        <taxon>Pentapetalae</taxon>
        <taxon>rosids</taxon>
        <taxon>fabids</taxon>
        <taxon>Fabales</taxon>
        <taxon>Fabaceae</taxon>
        <taxon>Papilionoideae</taxon>
        <taxon>50 kb inversion clade</taxon>
        <taxon>NPAAA clade</taxon>
        <taxon>Hologalegina</taxon>
        <taxon>IRL clade</taxon>
        <taxon>Cicereae</taxon>
        <taxon>Cicer</taxon>
    </lineage>
</organism>
<dbReference type="SUPFAM" id="SSF53474">
    <property type="entry name" value="alpha/beta-Hydrolases"/>
    <property type="match status" value="1"/>
</dbReference>
<dbReference type="Gene3D" id="3.40.50.1820">
    <property type="entry name" value="alpha/beta hydrolase"/>
    <property type="match status" value="1"/>
</dbReference>
<protein>
    <submittedName>
        <fullName evidence="3">Uncharacterized protein LOC101497246 isoform X2</fullName>
    </submittedName>
</protein>
<sequence length="115" mass="13630">MKEEDAMVYRRPYLISGSSGFALNAITRTLKKDLKRYVEDMQTILKDESCNVPTTICWGQRDRWLSYDGVEDFCKDSNHTLIQVPKNMCHHWSHLSMHWLLLKSHLLSKDIFHQF</sequence>